<gene>
    <name evidence="2" type="ORF">SDC9_201187</name>
</gene>
<proteinExistence type="predicted"/>
<feature type="compositionally biased region" description="Polar residues" evidence="1">
    <location>
        <begin position="149"/>
        <end position="165"/>
    </location>
</feature>
<protein>
    <submittedName>
        <fullName evidence="2">Uncharacterized protein</fullName>
    </submittedName>
</protein>
<reference evidence="2" key="1">
    <citation type="submission" date="2019-08" db="EMBL/GenBank/DDBJ databases">
        <authorList>
            <person name="Kucharzyk K."/>
            <person name="Murdoch R.W."/>
            <person name="Higgins S."/>
            <person name="Loffler F."/>
        </authorList>
    </citation>
    <scope>NUCLEOTIDE SEQUENCE</scope>
</reference>
<organism evidence="2">
    <name type="scientific">bioreactor metagenome</name>
    <dbReference type="NCBI Taxonomy" id="1076179"/>
    <lineage>
        <taxon>unclassified sequences</taxon>
        <taxon>metagenomes</taxon>
        <taxon>ecological metagenomes</taxon>
    </lineage>
</organism>
<dbReference type="EMBL" id="VSSQ01120716">
    <property type="protein sequence ID" value="MPN53523.1"/>
    <property type="molecule type" value="Genomic_DNA"/>
</dbReference>
<feature type="region of interest" description="Disordered" evidence="1">
    <location>
        <begin position="149"/>
        <end position="178"/>
    </location>
</feature>
<sequence length="178" mass="18699">MRPDTNSNNLRSRCASGIDRTLAVGPTGISSTRCVDPAAIFFDRMEATICPGESIDSGRSTEISTSSAGDRWAVPPQARQARCSRTISARTSIGSSTLANTSMVSAVPAGDVMARDEVFGHNMPCAATIGTSSIDVRLPGIPPMQCLSTTVRSRQSSRLPASTIASVRKYTSSRSSSP</sequence>
<accession>A0A645J250</accession>
<comment type="caution">
    <text evidence="2">The sequence shown here is derived from an EMBL/GenBank/DDBJ whole genome shotgun (WGS) entry which is preliminary data.</text>
</comment>
<dbReference type="AlphaFoldDB" id="A0A645J250"/>
<name>A0A645J250_9ZZZZ</name>
<evidence type="ECO:0000256" key="1">
    <source>
        <dbReference type="SAM" id="MobiDB-lite"/>
    </source>
</evidence>
<evidence type="ECO:0000313" key="2">
    <source>
        <dbReference type="EMBL" id="MPN53523.1"/>
    </source>
</evidence>